<name>A0A951QBP7_9CYAN</name>
<keyword evidence="1" id="KW-0328">Glycosyltransferase</keyword>
<dbReference type="EMBL" id="JAHHHD010000007">
    <property type="protein sequence ID" value="MBW4658830.1"/>
    <property type="molecule type" value="Genomic_DNA"/>
</dbReference>
<dbReference type="NCBIfam" id="TIGR00696">
    <property type="entry name" value="wecG_tagA_cpsF"/>
    <property type="match status" value="1"/>
</dbReference>
<evidence type="ECO:0000256" key="1">
    <source>
        <dbReference type="ARBA" id="ARBA00022676"/>
    </source>
</evidence>
<dbReference type="PANTHER" id="PTHR34136">
    <property type="match status" value="1"/>
</dbReference>
<dbReference type="InterPro" id="IPR004629">
    <property type="entry name" value="WecG_TagA_CpsF"/>
</dbReference>
<comment type="caution">
    <text evidence="3">The sequence shown here is derived from an EMBL/GenBank/DDBJ whole genome shotgun (WGS) entry which is preliminary data.</text>
</comment>
<organism evidence="3 4">
    <name type="scientific">Drouetiella hepatica Uher 2000/2452</name>
    <dbReference type="NCBI Taxonomy" id="904376"/>
    <lineage>
        <taxon>Bacteria</taxon>
        <taxon>Bacillati</taxon>
        <taxon>Cyanobacteriota</taxon>
        <taxon>Cyanophyceae</taxon>
        <taxon>Oculatellales</taxon>
        <taxon>Oculatellaceae</taxon>
        <taxon>Drouetiella</taxon>
    </lineage>
</organism>
<reference evidence="3" key="1">
    <citation type="submission" date="2021-05" db="EMBL/GenBank/DDBJ databases">
        <authorList>
            <person name="Pietrasiak N."/>
            <person name="Ward R."/>
            <person name="Stajich J.E."/>
            <person name="Kurbessoian T."/>
        </authorList>
    </citation>
    <scope>NUCLEOTIDE SEQUENCE</scope>
    <source>
        <strain evidence="3">UHER 2000/2452</strain>
    </source>
</reference>
<evidence type="ECO:0000313" key="3">
    <source>
        <dbReference type="EMBL" id="MBW4658830.1"/>
    </source>
</evidence>
<gene>
    <name evidence="3" type="ORF">KME15_09150</name>
</gene>
<reference evidence="3" key="2">
    <citation type="journal article" date="2022" name="Microbiol. Resour. Announc.">
        <title>Metagenome Sequencing to Explore Phylogenomics of Terrestrial Cyanobacteria.</title>
        <authorList>
            <person name="Ward R.D."/>
            <person name="Stajich J.E."/>
            <person name="Johansen J.R."/>
            <person name="Huntemann M."/>
            <person name="Clum A."/>
            <person name="Foster B."/>
            <person name="Foster B."/>
            <person name="Roux S."/>
            <person name="Palaniappan K."/>
            <person name="Varghese N."/>
            <person name="Mukherjee S."/>
            <person name="Reddy T.B.K."/>
            <person name="Daum C."/>
            <person name="Copeland A."/>
            <person name="Chen I.A."/>
            <person name="Ivanova N.N."/>
            <person name="Kyrpides N.C."/>
            <person name="Shapiro N."/>
            <person name="Eloe-Fadrosh E.A."/>
            <person name="Pietrasiak N."/>
        </authorList>
    </citation>
    <scope>NUCLEOTIDE SEQUENCE</scope>
    <source>
        <strain evidence="3">UHER 2000/2452</strain>
    </source>
</reference>
<dbReference type="Pfam" id="PF03808">
    <property type="entry name" value="Glyco_tran_WecG"/>
    <property type="match status" value="1"/>
</dbReference>
<protein>
    <submittedName>
        <fullName evidence="3">WecB/TagA/CpsF family glycosyltransferase</fullName>
    </submittedName>
</protein>
<evidence type="ECO:0000256" key="2">
    <source>
        <dbReference type="ARBA" id="ARBA00022679"/>
    </source>
</evidence>
<dbReference type="AlphaFoldDB" id="A0A951QBP7"/>
<accession>A0A951QBP7</accession>
<dbReference type="CDD" id="cd06533">
    <property type="entry name" value="Glyco_transf_WecG_TagA"/>
    <property type="match status" value="1"/>
</dbReference>
<dbReference type="PANTHER" id="PTHR34136:SF1">
    <property type="entry name" value="UDP-N-ACETYL-D-MANNOSAMINURONIC ACID TRANSFERASE"/>
    <property type="match status" value="1"/>
</dbReference>
<dbReference type="Proteomes" id="UP000757435">
    <property type="component" value="Unassembled WGS sequence"/>
</dbReference>
<proteinExistence type="predicted"/>
<evidence type="ECO:0000313" key="4">
    <source>
        <dbReference type="Proteomes" id="UP000757435"/>
    </source>
</evidence>
<dbReference type="GO" id="GO:0016758">
    <property type="term" value="F:hexosyltransferase activity"/>
    <property type="evidence" value="ECO:0007669"/>
    <property type="project" value="TreeGrafter"/>
</dbReference>
<sequence>MLEAFPPIQNVIGFPVTALPFDAQISLVMKWASARLSKYVCVANVHMLMEAHTDPSFASVLEAADMVTPDGMPLVWLMKLMGVPHQDRVAGMDIFLALCKQASTEGISVFFLGSKPDILERMKKNLCEEFPELQVADMQPLPFRPLTLEEDEAMVQKINESGARLVLVSLGCPKQEIWMNQHQGKVEAVMLGLGGVFPVYAGIHKWAPNWVRRAGLEWLYRLLQEPRRLWRRYFATIPPFLYLASKQVLANWVRSLRKVRSDYSRYL</sequence>
<keyword evidence="2" id="KW-0808">Transferase</keyword>